<dbReference type="PANTHER" id="PTHR42718:SF46">
    <property type="entry name" value="BLR6921 PROTEIN"/>
    <property type="match status" value="1"/>
</dbReference>
<comment type="subcellular location">
    <subcellularLocation>
        <location evidence="1">Cell membrane</location>
        <topology evidence="1">Multi-pass membrane protein</topology>
    </subcellularLocation>
</comment>
<keyword evidence="4 8" id="KW-0812">Transmembrane</keyword>
<evidence type="ECO:0000256" key="2">
    <source>
        <dbReference type="ARBA" id="ARBA00022448"/>
    </source>
</evidence>
<feature type="transmembrane region" description="Helical" evidence="8">
    <location>
        <begin position="38"/>
        <end position="56"/>
    </location>
</feature>
<keyword evidence="2" id="KW-0813">Transport</keyword>
<evidence type="ECO:0000313" key="11">
    <source>
        <dbReference type="Proteomes" id="UP000591272"/>
    </source>
</evidence>
<evidence type="ECO:0000259" key="9">
    <source>
        <dbReference type="PROSITE" id="PS50850"/>
    </source>
</evidence>
<feature type="compositionally biased region" description="Basic and acidic residues" evidence="7">
    <location>
        <begin position="140"/>
        <end position="151"/>
    </location>
</feature>
<evidence type="ECO:0000256" key="3">
    <source>
        <dbReference type="ARBA" id="ARBA00022475"/>
    </source>
</evidence>
<name>A0A7Y9KCH6_9ACTN</name>
<evidence type="ECO:0000256" key="4">
    <source>
        <dbReference type="ARBA" id="ARBA00022692"/>
    </source>
</evidence>
<dbReference type="Gene3D" id="1.20.1720.10">
    <property type="entry name" value="Multidrug resistance protein D"/>
    <property type="match status" value="1"/>
</dbReference>
<dbReference type="EMBL" id="JACCBT010000001">
    <property type="protein sequence ID" value="NYE14017.1"/>
    <property type="molecule type" value="Genomic_DNA"/>
</dbReference>
<protein>
    <recommendedName>
        <fullName evidence="9">Major facilitator superfamily (MFS) profile domain-containing protein</fullName>
    </recommendedName>
</protein>
<dbReference type="InterPro" id="IPR020846">
    <property type="entry name" value="MFS_dom"/>
</dbReference>
<keyword evidence="5 8" id="KW-1133">Transmembrane helix</keyword>
<dbReference type="Proteomes" id="UP000591272">
    <property type="component" value="Unassembled WGS sequence"/>
</dbReference>
<comment type="caution">
    <text evidence="10">The sequence shown here is derived from an EMBL/GenBank/DDBJ whole genome shotgun (WGS) entry which is preliminary data.</text>
</comment>
<gene>
    <name evidence="10" type="ORF">BJ999_004313</name>
</gene>
<evidence type="ECO:0000256" key="6">
    <source>
        <dbReference type="ARBA" id="ARBA00023136"/>
    </source>
</evidence>
<dbReference type="SUPFAM" id="SSF103473">
    <property type="entry name" value="MFS general substrate transporter"/>
    <property type="match status" value="1"/>
</dbReference>
<dbReference type="PROSITE" id="PS50850">
    <property type="entry name" value="MFS"/>
    <property type="match status" value="1"/>
</dbReference>
<dbReference type="AlphaFoldDB" id="A0A7Y9KCH6"/>
<evidence type="ECO:0000256" key="1">
    <source>
        <dbReference type="ARBA" id="ARBA00004651"/>
    </source>
</evidence>
<evidence type="ECO:0000256" key="5">
    <source>
        <dbReference type="ARBA" id="ARBA00022989"/>
    </source>
</evidence>
<evidence type="ECO:0000256" key="7">
    <source>
        <dbReference type="SAM" id="MobiDB-lite"/>
    </source>
</evidence>
<feature type="compositionally biased region" description="Polar residues" evidence="7">
    <location>
        <begin position="79"/>
        <end position="93"/>
    </location>
</feature>
<evidence type="ECO:0000313" key="10">
    <source>
        <dbReference type="EMBL" id="NYE14017.1"/>
    </source>
</evidence>
<keyword evidence="6 8" id="KW-0472">Membrane</keyword>
<sequence length="151" mass="15962">MADLSGRHRMLLAGMALPAAGSLVGGLATTPAMLLTGRVLQGLATAIATPAALSLLRPDRAEAMIRKRSSLSRLQQRSTQPTISSRNSSSASGTPPGPKITSRMRSSVITVLRFFFAWPSDSTASTEDPSHGNGGPFAWRLREHPKGPEQS</sequence>
<accession>A0A7Y9KCH6</accession>
<proteinExistence type="predicted"/>
<evidence type="ECO:0000256" key="8">
    <source>
        <dbReference type="SAM" id="Phobius"/>
    </source>
</evidence>
<dbReference type="PANTHER" id="PTHR42718">
    <property type="entry name" value="MAJOR FACILITATOR SUPERFAMILY MULTIDRUG TRANSPORTER MFSC"/>
    <property type="match status" value="1"/>
</dbReference>
<reference evidence="10 11" key="1">
    <citation type="submission" date="2020-07" db="EMBL/GenBank/DDBJ databases">
        <title>Sequencing the genomes of 1000 actinobacteria strains.</title>
        <authorList>
            <person name="Klenk H.-P."/>
        </authorList>
    </citation>
    <scope>NUCLEOTIDE SEQUENCE [LARGE SCALE GENOMIC DNA]</scope>
    <source>
        <strain evidence="10 11">DSM 43461</strain>
    </source>
</reference>
<feature type="region of interest" description="Disordered" evidence="7">
    <location>
        <begin position="121"/>
        <end position="151"/>
    </location>
</feature>
<dbReference type="InterPro" id="IPR036259">
    <property type="entry name" value="MFS_trans_sf"/>
</dbReference>
<keyword evidence="11" id="KW-1185">Reference proteome</keyword>
<dbReference type="GO" id="GO:0022857">
    <property type="term" value="F:transmembrane transporter activity"/>
    <property type="evidence" value="ECO:0007669"/>
    <property type="project" value="InterPro"/>
</dbReference>
<feature type="region of interest" description="Disordered" evidence="7">
    <location>
        <begin position="67"/>
        <end position="103"/>
    </location>
</feature>
<dbReference type="GO" id="GO:0005886">
    <property type="term" value="C:plasma membrane"/>
    <property type="evidence" value="ECO:0007669"/>
    <property type="project" value="UniProtKB-SubCell"/>
</dbReference>
<keyword evidence="3" id="KW-1003">Cell membrane</keyword>
<organism evidence="10 11">
    <name type="scientific">Actinomadura citrea</name>
    <dbReference type="NCBI Taxonomy" id="46158"/>
    <lineage>
        <taxon>Bacteria</taxon>
        <taxon>Bacillati</taxon>
        <taxon>Actinomycetota</taxon>
        <taxon>Actinomycetes</taxon>
        <taxon>Streptosporangiales</taxon>
        <taxon>Thermomonosporaceae</taxon>
        <taxon>Actinomadura</taxon>
    </lineage>
</organism>
<feature type="domain" description="Major facilitator superfamily (MFS) profile" evidence="9">
    <location>
        <begin position="1"/>
        <end position="151"/>
    </location>
</feature>